<proteinExistence type="predicted"/>
<organism evidence="2 3">
    <name type="scientific">Metabacillus malikii</name>
    <dbReference type="NCBI Taxonomy" id="1504265"/>
    <lineage>
        <taxon>Bacteria</taxon>
        <taxon>Bacillati</taxon>
        <taxon>Bacillota</taxon>
        <taxon>Bacilli</taxon>
        <taxon>Bacillales</taxon>
        <taxon>Bacillaceae</taxon>
        <taxon>Metabacillus</taxon>
    </lineage>
</organism>
<accession>A0ABT9ZKQ5</accession>
<keyword evidence="1" id="KW-0472">Membrane</keyword>
<evidence type="ECO:0000313" key="2">
    <source>
        <dbReference type="EMBL" id="MDQ0232474.1"/>
    </source>
</evidence>
<feature type="transmembrane region" description="Helical" evidence="1">
    <location>
        <begin position="12"/>
        <end position="29"/>
    </location>
</feature>
<dbReference type="Proteomes" id="UP001234495">
    <property type="component" value="Unassembled WGS sequence"/>
</dbReference>
<keyword evidence="3" id="KW-1185">Reference proteome</keyword>
<evidence type="ECO:0000313" key="3">
    <source>
        <dbReference type="Proteomes" id="UP001234495"/>
    </source>
</evidence>
<gene>
    <name evidence="2" type="ORF">J2S19_003785</name>
</gene>
<keyword evidence="1" id="KW-1133">Transmembrane helix</keyword>
<comment type="caution">
    <text evidence="2">The sequence shown here is derived from an EMBL/GenBank/DDBJ whole genome shotgun (WGS) entry which is preliminary data.</text>
</comment>
<name>A0ABT9ZKQ5_9BACI</name>
<sequence length="41" mass="4406">MKVLSNGGTGLISSATTSLAAFGNLFPFFKRTMSYKQSMKS</sequence>
<reference evidence="2 3" key="1">
    <citation type="submission" date="2023-07" db="EMBL/GenBank/DDBJ databases">
        <title>Genomic Encyclopedia of Type Strains, Phase IV (KMG-IV): sequencing the most valuable type-strain genomes for metagenomic binning, comparative biology and taxonomic classification.</title>
        <authorList>
            <person name="Goeker M."/>
        </authorList>
    </citation>
    <scope>NUCLEOTIDE SEQUENCE [LARGE SCALE GENOMIC DNA]</scope>
    <source>
        <strain evidence="2 3">DSM 29005</strain>
    </source>
</reference>
<dbReference type="EMBL" id="JAUSUD010000021">
    <property type="protein sequence ID" value="MDQ0232474.1"/>
    <property type="molecule type" value="Genomic_DNA"/>
</dbReference>
<protein>
    <submittedName>
        <fullName evidence="2">Uncharacterized protein</fullName>
    </submittedName>
</protein>
<evidence type="ECO:0000256" key="1">
    <source>
        <dbReference type="SAM" id="Phobius"/>
    </source>
</evidence>
<keyword evidence="1" id="KW-0812">Transmembrane</keyword>